<dbReference type="InterPro" id="IPR013749">
    <property type="entry name" value="PM/HMP-P_kinase-1"/>
</dbReference>
<keyword evidence="7" id="KW-0479">Metal-binding</keyword>
<dbReference type="CDD" id="cd00590">
    <property type="entry name" value="RRM_SF"/>
    <property type="match status" value="1"/>
</dbReference>
<keyword evidence="4" id="KW-0547">Nucleotide-binding</keyword>
<dbReference type="InterPro" id="IPR035979">
    <property type="entry name" value="RBD_domain_sf"/>
</dbReference>
<evidence type="ECO:0000256" key="5">
    <source>
        <dbReference type="ARBA" id="ARBA00022777"/>
    </source>
</evidence>
<keyword evidence="5" id="KW-0418">Kinase</keyword>
<organism evidence="10 11">
    <name type="scientific">Perkinsus chesapeaki</name>
    <name type="common">Clam parasite</name>
    <name type="synonym">Perkinsus andrewsi</name>
    <dbReference type="NCBI Taxonomy" id="330153"/>
    <lineage>
        <taxon>Eukaryota</taxon>
        <taxon>Sar</taxon>
        <taxon>Alveolata</taxon>
        <taxon>Perkinsozoa</taxon>
        <taxon>Perkinsea</taxon>
        <taxon>Perkinsida</taxon>
        <taxon>Perkinsidae</taxon>
        <taxon>Perkinsus</taxon>
    </lineage>
</organism>
<comment type="caution">
    <text evidence="10">The sequence shown here is derived from an EMBL/GenBank/DDBJ whole genome shotgun (WGS) entry which is preliminary data.</text>
</comment>
<evidence type="ECO:0000313" key="11">
    <source>
        <dbReference type="Proteomes" id="UP000591131"/>
    </source>
</evidence>
<dbReference type="SUPFAM" id="SSF54928">
    <property type="entry name" value="RNA-binding domain, RBD"/>
    <property type="match status" value="1"/>
</dbReference>
<dbReference type="AlphaFoldDB" id="A0A7J6L4F0"/>
<evidence type="ECO:0000259" key="9">
    <source>
        <dbReference type="PROSITE" id="PS50157"/>
    </source>
</evidence>
<evidence type="ECO:0000256" key="4">
    <source>
        <dbReference type="ARBA" id="ARBA00022741"/>
    </source>
</evidence>
<dbReference type="Proteomes" id="UP000591131">
    <property type="component" value="Unassembled WGS sequence"/>
</dbReference>
<feature type="region of interest" description="Disordered" evidence="8">
    <location>
        <begin position="731"/>
        <end position="856"/>
    </location>
</feature>
<dbReference type="PANTHER" id="PTHR10534">
    <property type="entry name" value="PYRIDOXAL KINASE"/>
    <property type="match status" value="1"/>
</dbReference>
<feature type="compositionally biased region" description="Basic and acidic residues" evidence="8">
    <location>
        <begin position="782"/>
        <end position="804"/>
    </location>
</feature>
<dbReference type="GO" id="GO:0003676">
    <property type="term" value="F:nucleic acid binding"/>
    <property type="evidence" value="ECO:0007669"/>
    <property type="project" value="InterPro"/>
</dbReference>
<feature type="compositionally biased region" description="Polar residues" evidence="8">
    <location>
        <begin position="430"/>
        <end position="440"/>
    </location>
</feature>
<reference evidence="10 11" key="1">
    <citation type="submission" date="2020-04" db="EMBL/GenBank/DDBJ databases">
        <title>Perkinsus chesapeaki whole genome sequence.</title>
        <authorList>
            <person name="Bogema D.R."/>
        </authorList>
    </citation>
    <scope>NUCLEOTIDE SEQUENCE [LARGE SCALE GENOMIC DNA]</scope>
    <source>
        <strain evidence="10">ATCC PRA-425</strain>
    </source>
</reference>
<protein>
    <recommendedName>
        <fullName evidence="2">pyridoxal kinase</fullName>
        <ecNumber evidence="2">2.7.1.35</ecNumber>
    </recommendedName>
</protein>
<keyword evidence="7" id="KW-0863">Zinc-finger</keyword>
<dbReference type="PANTHER" id="PTHR10534:SF2">
    <property type="entry name" value="PYRIDOXAL KINASE"/>
    <property type="match status" value="1"/>
</dbReference>
<dbReference type="InterPro" id="IPR012677">
    <property type="entry name" value="Nucleotide-bd_a/b_plait_sf"/>
</dbReference>
<accession>A0A7J6L4F0</accession>
<feature type="compositionally biased region" description="Basic and acidic residues" evidence="8">
    <location>
        <begin position="502"/>
        <end position="511"/>
    </location>
</feature>
<keyword evidence="7" id="KW-0862">Zinc</keyword>
<dbReference type="GO" id="GO:0009443">
    <property type="term" value="P:pyridoxal 5'-phosphate salvage"/>
    <property type="evidence" value="ECO:0007669"/>
    <property type="project" value="InterPro"/>
</dbReference>
<feature type="compositionally biased region" description="Polar residues" evidence="8">
    <location>
        <begin position="824"/>
        <end position="847"/>
    </location>
</feature>
<keyword evidence="6" id="KW-0067">ATP-binding</keyword>
<dbReference type="InterPro" id="IPR013087">
    <property type="entry name" value="Znf_C2H2_type"/>
</dbReference>
<name>A0A7J6L4F0_PERCH</name>
<evidence type="ECO:0000256" key="7">
    <source>
        <dbReference type="PROSITE-ProRule" id="PRU00042"/>
    </source>
</evidence>
<dbReference type="GO" id="GO:0008270">
    <property type="term" value="F:zinc ion binding"/>
    <property type="evidence" value="ECO:0007669"/>
    <property type="project" value="UniProtKB-KW"/>
</dbReference>
<dbReference type="GO" id="GO:0005524">
    <property type="term" value="F:ATP binding"/>
    <property type="evidence" value="ECO:0007669"/>
    <property type="project" value="UniProtKB-KW"/>
</dbReference>
<dbReference type="OrthoDB" id="3689at2759"/>
<evidence type="ECO:0000256" key="1">
    <source>
        <dbReference type="ARBA" id="ARBA00008805"/>
    </source>
</evidence>
<evidence type="ECO:0000313" key="10">
    <source>
        <dbReference type="EMBL" id="KAF4653831.1"/>
    </source>
</evidence>
<dbReference type="Gene3D" id="3.30.70.330">
    <property type="match status" value="1"/>
</dbReference>
<evidence type="ECO:0000256" key="3">
    <source>
        <dbReference type="ARBA" id="ARBA00022679"/>
    </source>
</evidence>
<dbReference type="EC" id="2.7.1.35" evidence="2"/>
<feature type="domain" description="C2H2-type" evidence="9">
    <location>
        <begin position="910"/>
        <end position="940"/>
    </location>
</feature>
<dbReference type="PROSITE" id="PS50157">
    <property type="entry name" value="ZINC_FINGER_C2H2_2"/>
    <property type="match status" value="1"/>
</dbReference>
<evidence type="ECO:0000256" key="8">
    <source>
        <dbReference type="SAM" id="MobiDB-lite"/>
    </source>
</evidence>
<feature type="compositionally biased region" description="Basic and acidic residues" evidence="8">
    <location>
        <begin position="740"/>
        <end position="754"/>
    </location>
</feature>
<feature type="compositionally biased region" description="Basic and acidic residues" evidence="8">
    <location>
        <begin position="811"/>
        <end position="823"/>
    </location>
</feature>
<dbReference type="NCBIfam" id="TIGR00687">
    <property type="entry name" value="pyridox_kin"/>
    <property type="match status" value="1"/>
</dbReference>
<comment type="similarity">
    <text evidence="1">Belongs to the pyridoxine kinase family.</text>
</comment>
<keyword evidence="3" id="KW-0808">Transferase</keyword>
<dbReference type="InterPro" id="IPR004625">
    <property type="entry name" value="PyrdxlKinase"/>
</dbReference>
<dbReference type="Gene3D" id="3.40.1190.20">
    <property type="match status" value="1"/>
</dbReference>
<gene>
    <name evidence="10" type="ORF">FOL47_010278</name>
</gene>
<evidence type="ECO:0000256" key="6">
    <source>
        <dbReference type="ARBA" id="ARBA00022840"/>
    </source>
</evidence>
<dbReference type="SUPFAM" id="SSF53613">
    <property type="entry name" value="Ribokinase-like"/>
    <property type="match status" value="1"/>
</dbReference>
<dbReference type="GO" id="GO:0008478">
    <property type="term" value="F:pyridoxal kinase activity"/>
    <property type="evidence" value="ECO:0007669"/>
    <property type="project" value="UniProtKB-EC"/>
</dbReference>
<dbReference type="EMBL" id="JAAPAO010000784">
    <property type="protein sequence ID" value="KAF4653831.1"/>
    <property type="molecule type" value="Genomic_DNA"/>
</dbReference>
<dbReference type="GO" id="GO:0005829">
    <property type="term" value="C:cytosol"/>
    <property type="evidence" value="ECO:0007669"/>
    <property type="project" value="TreeGrafter"/>
</dbReference>
<keyword evidence="11" id="KW-1185">Reference proteome</keyword>
<dbReference type="Pfam" id="PF08543">
    <property type="entry name" value="Phos_pyr_kin"/>
    <property type="match status" value="1"/>
</dbReference>
<proteinExistence type="inferred from homology"/>
<sequence length="954" mass="106279">MSSSSCSATEDPGHVLAIQSHVVHGYVGNRACVFPLQLLGFEVDFVNSVQLSNHTGYRTFKGQVLDGADLKCLIDGLEENSLLSQYTHMVTGYIGSASFLAEVESVVQRVASKCGPSLLYVCDPVLGDYDQGMYVPESLIPEYRARILPLASIITPNQFEVEKLTGRAEIKGAPNASELFTAVDELHRMGPGLVFVTSTNLPEQVSSKVVMLASEVDTESGRRTRYRMELPFIEGNYTGTGDLTTALLMAFYTQYGVKAAMSKTGCVLQRVINRTREYHDRNVGIPGNPTELRLIQSKDDIENPDKEYDVTVWVDESPCRAGKVTSVIRGFYIVNTFRALGDRATKESGKLTRGYLATMTCIEAVAAKVETCEERIVENQEVGMMLGRRTYVAGWQVCDIWFGMAQQQVEVKIEGETGGEAYEETGRGKQYNNSGRSKPTSGLAILRPAKRKSESIDDRGELSPVILRPNPRADDGQRRSFRRNPGGEGRAGRRPSSGVIEQDGRLSHEEQSHQHYIILKHVAAGTEEGEIRTRFRDLGEMPKNVDVFPGKGVAFVYFCDEKQCVDAVKKFQEAGSRIRQGDNAQVSAVLVPAAQHAPRARELAFQIEKFQRGSMLWAAVNEYNTEETRRRTRSHAMEGINSGMWQSYLGDSTEGGSSQVRSSAKPKEGDRLAYCRCMVYDDVAEHYYDDKKNWAYNPRTGFWYHRDGIYYTYYEPLNVLVGYADDGPIRSLPGQPELTDEQRSRAKEQIDRLSRKQSKGNSRSSHVHNEAREGPTAAEGETDGRQSDRKDAGSGREVSKEEPKATANKGRKSERTTEAERSKLGSTKLASIHFNPNQFGTTSIPRSSQEHKSRRDVDAIAMETAPAPLMSEPVILAKPTRKVPTSKTTGLESPSGEAVSANVELFRDLMVCLLCQRRFNSYELLLRHEKLSKLHKSNLEKKNSAEDTPPWRKS</sequence>
<feature type="compositionally biased region" description="Basic and acidic residues" evidence="8">
    <location>
        <begin position="451"/>
        <end position="461"/>
    </location>
</feature>
<feature type="region of interest" description="Disordered" evidence="8">
    <location>
        <begin position="421"/>
        <end position="511"/>
    </location>
</feature>
<evidence type="ECO:0000256" key="2">
    <source>
        <dbReference type="ARBA" id="ARBA00012104"/>
    </source>
</evidence>
<dbReference type="InterPro" id="IPR029056">
    <property type="entry name" value="Ribokinase-like"/>
</dbReference>
<dbReference type="CDD" id="cd01173">
    <property type="entry name" value="pyridoxal_pyridoxamine_kinase"/>
    <property type="match status" value="1"/>
</dbReference>